<dbReference type="OrthoDB" id="2519291at2759"/>
<feature type="domain" description="EthD" evidence="3">
    <location>
        <begin position="11"/>
        <end position="130"/>
    </location>
</feature>
<dbReference type="Proteomes" id="UP000799437">
    <property type="component" value="Unassembled WGS sequence"/>
</dbReference>
<dbReference type="InterPro" id="IPR009799">
    <property type="entry name" value="EthD_dom"/>
</dbReference>
<organism evidence="4 5">
    <name type="scientific">Pseudovirgaria hyperparasitica</name>
    <dbReference type="NCBI Taxonomy" id="470096"/>
    <lineage>
        <taxon>Eukaryota</taxon>
        <taxon>Fungi</taxon>
        <taxon>Dikarya</taxon>
        <taxon>Ascomycota</taxon>
        <taxon>Pezizomycotina</taxon>
        <taxon>Dothideomycetes</taxon>
        <taxon>Dothideomycetes incertae sedis</taxon>
        <taxon>Acrospermales</taxon>
        <taxon>Acrospermaceae</taxon>
        <taxon>Pseudovirgaria</taxon>
    </lineage>
</organism>
<dbReference type="GO" id="GO:0016491">
    <property type="term" value="F:oxidoreductase activity"/>
    <property type="evidence" value="ECO:0007669"/>
    <property type="project" value="InterPro"/>
</dbReference>
<accession>A0A6A6WB64</accession>
<evidence type="ECO:0000259" key="3">
    <source>
        <dbReference type="Pfam" id="PF07110"/>
    </source>
</evidence>
<evidence type="ECO:0000313" key="4">
    <source>
        <dbReference type="EMBL" id="KAF2759923.1"/>
    </source>
</evidence>
<dbReference type="EMBL" id="ML996569">
    <property type="protein sequence ID" value="KAF2759923.1"/>
    <property type="molecule type" value="Genomic_DNA"/>
</dbReference>
<evidence type="ECO:0000256" key="1">
    <source>
        <dbReference type="ARBA" id="ARBA00005986"/>
    </source>
</evidence>
<dbReference type="SUPFAM" id="SSF54909">
    <property type="entry name" value="Dimeric alpha+beta barrel"/>
    <property type="match status" value="1"/>
</dbReference>
<proteinExistence type="inferred from homology"/>
<sequence length="135" mass="15549">MYTAMALIWRKPGTTPTFFQTHYDTVHIPLLQRLVGDTFPLTHTRHYVARREPSSPSNQSSPPPGSPPPGSPEQAYPPIILRGTGDPSDPDAYTVMQWRDEGAFRRFMDVFMREEVQAEMRRDEEVFLDTGREKR</sequence>
<protein>
    <recommendedName>
        <fullName evidence="3">EthD domain-containing protein</fullName>
    </recommendedName>
</protein>
<dbReference type="InterPro" id="IPR011008">
    <property type="entry name" value="Dimeric_a/b-barrel"/>
</dbReference>
<dbReference type="RefSeq" id="XP_033602374.1">
    <property type="nucleotide sequence ID" value="XM_033740715.1"/>
</dbReference>
<feature type="region of interest" description="Disordered" evidence="2">
    <location>
        <begin position="49"/>
        <end position="91"/>
    </location>
</feature>
<reference evidence="4" key="1">
    <citation type="journal article" date="2020" name="Stud. Mycol.">
        <title>101 Dothideomycetes genomes: a test case for predicting lifestyles and emergence of pathogens.</title>
        <authorList>
            <person name="Haridas S."/>
            <person name="Albert R."/>
            <person name="Binder M."/>
            <person name="Bloem J."/>
            <person name="Labutti K."/>
            <person name="Salamov A."/>
            <person name="Andreopoulos B."/>
            <person name="Baker S."/>
            <person name="Barry K."/>
            <person name="Bills G."/>
            <person name="Bluhm B."/>
            <person name="Cannon C."/>
            <person name="Castanera R."/>
            <person name="Culley D."/>
            <person name="Daum C."/>
            <person name="Ezra D."/>
            <person name="Gonzalez J."/>
            <person name="Henrissat B."/>
            <person name="Kuo A."/>
            <person name="Liang C."/>
            <person name="Lipzen A."/>
            <person name="Lutzoni F."/>
            <person name="Magnuson J."/>
            <person name="Mondo S."/>
            <person name="Nolan M."/>
            <person name="Ohm R."/>
            <person name="Pangilinan J."/>
            <person name="Park H.-J."/>
            <person name="Ramirez L."/>
            <person name="Alfaro M."/>
            <person name="Sun H."/>
            <person name="Tritt A."/>
            <person name="Yoshinaga Y."/>
            <person name="Zwiers L.-H."/>
            <person name="Turgeon B."/>
            <person name="Goodwin S."/>
            <person name="Spatafora J."/>
            <person name="Crous P."/>
            <person name="Grigoriev I."/>
        </authorList>
    </citation>
    <scope>NUCLEOTIDE SEQUENCE</scope>
    <source>
        <strain evidence="4">CBS 121739</strain>
    </source>
</reference>
<comment type="similarity">
    <text evidence="1">Belongs to the tpcK family.</text>
</comment>
<feature type="compositionally biased region" description="Pro residues" evidence="2">
    <location>
        <begin position="61"/>
        <end position="71"/>
    </location>
</feature>
<gene>
    <name evidence="4" type="ORF">EJ05DRAFT_314870</name>
</gene>
<dbReference type="Pfam" id="PF07110">
    <property type="entry name" value="EthD"/>
    <property type="match status" value="1"/>
</dbReference>
<keyword evidence="5" id="KW-1185">Reference proteome</keyword>
<dbReference type="GeneID" id="54481769"/>
<name>A0A6A6WB64_9PEZI</name>
<evidence type="ECO:0000256" key="2">
    <source>
        <dbReference type="SAM" id="MobiDB-lite"/>
    </source>
</evidence>
<dbReference type="AlphaFoldDB" id="A0A6A6WB64"/>
<evidence type="ECO:0000313" key="5">
    <source>
        <dbReference type="Proteomes" id="UP000799437"/>
    </source>
</evidence>
<dbReference type="Gene3D" id="3.30.70.100">
    <property type="match status" value="1"/>
</dbReference>